<protein>
    <submittedName>
        <fullName evidence="4">WecB/TagA/CpsF family glycosyltransferase</fullName>
    </submittedName>
</protein>
<dbReference type="Proteomes" id="UP001139700">
    <property type="component" value="Unassembled WGS sequence"/>
</dbReference>
<keyword evidence="1" id="KW-0328">Glycosyltransferase</keyword>
<proteinExistence type="predicted"/>
<dbReference type="InterPro" id="IPR004629">
    <property type="entry name" value="WecG_TagA_CpsF"/>
</dbReference>
<dbReference type="PANTHER" id="PTHR34136:SF1">
    <property type="entry name" value="UDP-N-ACETYL-D-MANNOSAMINURONIC ACID TRANSFERASE"/>
    <property type="match status" value="1"/>
</dbReference>
<evidence type="ECO:0000256" key="3">
    <source>
        <dbReference type="SAM" id="Phobius"/>
    </source>
</evidence>
<dbReference type="GO" id="GO:0016758">
    <property type="term" value="F:hexosyltransferase activity"/>
    <property type="evidence" value="ECO:0007669"/>
    <property type="project" value="TreeGrafter"/>
</dbReference>
<keyword evidence="3" id="KW-1133">Transmembrane helix</keyword>
<dbReference type="PANTHER" id="PTHR34136">
    <property type="match status" value="1"/>
</dbReference>
<dbReference type="RefSeq" id="WP_234612082.1">
    <property type="nucleotide sequence ID" value="NZ_CP098806.1"/>
</dbReference>
<evidence type="ECO:0000313" key="4">
    <source>
        <dbReference type="EMBL" id="MCF0039639.1"/>
    </source>
</evidence>
<dbReference type="AlphaFoldDB" id="A0A9X1P6A0"/>
<dbReference type="NCBIfam" id="TIGR00696">
    <property type="entry name" value="wecG_tagA_cpsF"/>
    <property type="match status" value="1"/>
</dbReference>
<keyword evidence="3" id="KW-0472">Membrane</keyword>
<accession>A0A9X1P6A0</accession>
<comment type="caution">
    <text evidence="4">The sequence shown here is derived from an EMBL/GenBank/DDBJ whole genome shotgun (WGS) entry which is preliminary data.</text>
</comment>
<evidence type="ECO:0000256" key="1">
    <source>
        <dbReference type="ARBA" id="ARBA00022676"/>
    </source>
</evidence>
<dbReference type="CDD" id="cd06533">
    <property type="entry name" value="Glyco_transf_WecG_TagA"/>
    <property type="match status" value="1"/>
</dbReference>
<gene>
    <name evidence="4" type="ORF">LXM24_06035</name>
</gene>
<dbReference type="Pfam" id="PF03808">
    <property type="entry name" value="Glyco_tran_WecG"/>
    <property type="match status" value="1"/>
</dbReference>
<organism evidence="4 5">
    <name type="scientific">Dyadobacter fanqingshengii</name>
    <dbReference type="NCBI Taxonomy" id="2906443"/>
    <lineage>
        <taxon>Bacteria</taxon>
        <taxon>Pseudomonadati</taxon>
        <taxon>Bacteroidota</taxon>
        <taxon>Cytophagia</taxon>
        <taxon>Cytophagales</taxon>
        <taxon>Spirosomataceae</taxon>
        <taxon>Dyadobacter</taxon>
    </lineage>
</organism>
<name>A0A9X1P6A0_9BACT</name>
<keyword evidence="5" id="KW-1185">Reference proteome</keyword>
<reference evidence="4" key="1">
    <citation type="submission" date="2021-12" db="EMBL/GenBank/DDBJ databases">
        <title>Novel species in genus Dyadobacter.</title>
        <authorList>
            <person name="Ma C."/>
        </authorList>
    </citation>
    <scope>NUCLEOTIDE SEQUENCE</scope>
    <source>
        <strain evidence="4">CY399</strain>
    </source>
</reference>
<feature type="transmembrane region" description="Helical" evidence="3">
    <location>
        <begin position="220"/>
        <end position="236"/>
    </location>
</feature>
<keyword evidence="3" id="KW-0812">Transmembrane</keyword>
<keyword evidence="2" id="KW-0808">Transferase</keyword>
<evidence type="ECO:0000256" key="2">
    <source>
        <dbReference type="ARBA" id="ARBA00022679"/>
    </source>
</evidence>
<evidence type="ECO:0000313" key="5">
    <source>
        <dbReference type="Proteomes" id="UP001139700"/>
    </source>
</evidence>
<sequence>METTIDFLGYPLAASPFSIILNRDSKISINTINQYSYCIGEQDLLFKEVLKGSDVLLPDGVGIVKACSFLTGKTISKVTGWDIHRHLLNILNKEGGKCFYLGSSDKTLSKIKDRINKEYPAIESAYYSPPYKERFSEEDMDEMVFNINSFRPDVVFIGLTAPKQEILSHLLKDKLETNIICSIGAAFDFYAETIPRPGQLWIDLNLEWLGRFFREPKRMWKRYFYFGFVFVYYMFLKKAAHYMPHFGDQITYSPRSLAPEVEKVEI</sequence>
<dbReference type="EMBL" id="JAJTTA010000002">
    <property type="protein sequence ID" value="MCF0039639.1"/>
    <property type="molecule type" value="Genomic_DNA"/>
</dbReference>